<feature type="compositionally biased region" description="Polar residues" evidence="10">
    <location>
        <begin position="300"/>
        <end position="319"/>
    </location>
</feature>
<feature type="compositionally biased region" description="Acidic residues" evidence="10">
    <location>
        <begin position="986"/>
        <end position="995"/>
    </location>
</feature>
<feature type="compositionally biased region" description="Polar residues" evidence="10">
    <location>
        <begin position="1"/>
        <end position="10"/>
    </location>
</feature>
<evidence type="ECO:0000256" key="3">
    <source>
        <dbReference type="ARBA" id="ARBA00004496"/>
    </source>
</evidence>
<dbReference type="Pfam" id="PF03828">
    <property type="entry name" value="PAP_assoc"/>
    <property type="match status" value="1"/>
</dbReference>
<dbReference type="Gene3D" id="3.30.460.10">
    <property type="entry name" value="Beta Polymerase, domain 2"/>
    <property type="match status" value="1"/>
</dbReference>
<comment type="cofactor">
    <cofactor evidence="2">
        <name>Mg(2+)</name>
        <dbReference type="ChEBI" id="CHEBI:18420"/>
    </cofactor>
</comment>
<comment type="similarity">
    <text evidence="4">Belongs to the DNA polymerase type-B-like family.</text>
</comment>
<evidence type="ECO:0000256" key="10">
    <source>
        <dbReference type="SAM" id="MobiDB-lite"/>
    </source>
</evidence>
<proteinExistence type="inferred from homology"/>
<dbReference type="PANTHER" id="PTHR12271:SF40">
    <property type="entry name" value="POLY(A) RNA POLYMERASE GLD2"/>
    <property type="match status" value="1"/>
</dbReference>
<organism evidence="13 14">
    <name type="scientific">Pseudozyma antarctica (strain T-34)</name>
    <name type="common">Yeast</name>
    <name type="synonym">Candida antarctica</name>
    <dbReference type="NCBI Taxonomy" id="1151754"/>
    <lineage>
        <taxon>Eukaryota</taxon>
        <taxon>Fungi</taxon>
        <taxon>Dikarya</taxon>
        <taxon>Basidiomycota</taxon>
        <taxon>Ustilaginomycotina</taxon>
        <taxon>Ustilaginomycetes</taxon>
        <taxon>Ustilaginales</taxon>
        <taxon>Ustilaginaceae</taxon>
        <taxon>Moesziomyces</taxon>
    </lineage>
</organism>
<dbReference type="GO" id="GO:0046872">
    <property type="term" value="F:metal ion binding"/>
    <property type="evidence" value="ECO:0007669"/>
    <property type="project" value="UniProtKB-KW"/>
</dbReference>
<protein>
    <recommendedName>
        <fullName evidence="5">polynucleotide adenylyltransferase</fullName>
        <ecNumber evidence="5">2.7.7.19</ecNumber>
    </recommendedName>
</protein>
<feature type="region of interest" description="Disordered" evidence="10">
    <location>
        <begin position="293"/>
        <end position="320"/>
    </location>
</feature>
<evidence type="ECO:0000256" key="2">
    <source>
        <dbReference type="ARBA" id="ARBA00001946"/>
    </source>
</evidence>
<dbReference type="InterPro" id="IPR054708">
    <property type="entry name" value="MTPAP-like_central"/>
</dbReference>
<evidence type="ECO:0000313" key="13">
    <source>
        <dbReference type="EMBL" id="GAC71500.1"/>
    </source>
</evidence>
<name>M9LX63_PSEA3</name>
<feature type="compositionally biased region" description="Low complexity" evidence="10">
    <location>
        <begin position="23"/>
        <end position="99"/>
    </location>
</feature>
<dbReference type="Proteomes" id="UP000011976">
    <property type="component" value="Unassembled WGS sequence"/>
</dbReference>
<dbReference type="SUPFAM" id="SSF81631">
    <property type="entry name" value="PAP/OAS1 substrate-binding domain"/>
    <property type="match status" value="1"/>
</dbReference>
<dbReference type="STRING" id="1151754.M9LX63"/>
<comment type="cofactor">
    <cofactor evidence="1">
        <name>Mn(2+)</name>
        <dbReference type="ChEBI" id="CHEBI:29035"/>
    </cofactor>
</comment>
<dbReference type="InterPro" id="IPR043519">
    <property type="entry name" value="NT_sf"/>
</dbReference>
<dbReference type="SUPFAM" id="SSF81301">
    <property type="entry name" value="Nucleotidyltransferase"/>
    <property type="match status" value="1"/>
</dbReference>
<dbReference type="GO" id="GO:1990817">
    <property type="term" value="F:poly(A) RNA polymerase activity"/>
    <property type="evidence" value="ECO:0007669"/>
    <property type="project" value="UniProtKB-EC"/>
</dbReference>
<feature type="compositionally biased region" description="Polar residues" evidence="10">
    <location>
        <begin position="224"/>
        <end position="246"/>
    </location>
</feature>
<dbReference type="OrthoDB" id="407432at2759"/>
<dbReference type="GO" id="GO:0005737">
    <property type="term" value="C:cytoplasm"/>
    <property type="evidence" value="ECO:0007669"/>
    <property type="project" value="UniProtKB-SubCell"/>
</dbReference>
<dbReference type="EC" id="2.7.7.19" evidence="5"/>
<evidence type="ECO:0000259" key="12">
    <source>
        <dbReference type="Pfam" id="PF22600"/>
    </source>
</evidence>
<evidence type="ECO:0000256" key="9">
    <source>
        <dbReference type="ARBA" id="ARBA00022842"/>
    </source>
</evidence>
<keyword evidence="9" id="KW-0460">Magnesium</keyword>
<gene>
    <name evidence="13" type="ORF">PANT_3c00058</name>
</gene>
<dbReference type="Pfam" id="PF22600">
    <property type="entry name" value="MTPAP-like_central"/>
    <property type="match status" value="1"/>
</dbReference>
<evidence type="ECO:0000256" key="1">
    <source>
        <dbReference type="ARBA" id="ARBA00001936"/>
    </source>
</evidence>
<dbReference type="CDD" id="cd05402">
    <property type="entry name" value="NT_PAP_TUTase"/>
    <property type="match status" value="1"/>
</dbReference>
<keyword evidence="7 13" id="KW-0808">Transferase</keyword>
<dbReference type="InterPro" id="IPR002058">
    <property type="entry name" value="PAP_assoc"/>
</dbReference>
<evidence type="ECO:0000313" key="14">
    <source>
        <dbReference type="Proteomes" id="UP000011976"/>
    </source>
</evidence>
<dbReference type="EMBL" id="DF196769">
    <property type="protein sequence ID" value="GAC71500.1"/>
    <property type="molecule type" value="Genomic_DNA"/>
</dbReference>
<dbReference type="Gene3D" id="1.10.1410.10">
    <property type="match status" value="1"/>
</dbReference>
<feature type="compositionally biased region" description="Basic and acidic residues" evidence="10">
    <location>
        <begin position="710"/>
        <end position="721"/>
    </location>
</feature>
<feature type="compositionally biased region" description="Basic and acidic residues" evidence="10">
    <location>
        <begin position="922"/>
        <end position="985"/>
    </location>
</feature>
<keyword evidence="6" id="KW-0963">Cytoplasm</keyword>
<feature type="domain" description="Poly(A) RNA polymerase mitochondrial-like central palm" evidence="12">
    <location>
        <begin position="330"/>
        <end position="472"/>
    </location>
</feature>
<dbReference type="GO" id="GO:0010605">
    <property type="term" value="P:negative regulation of macromolecule metabolic process"/>
    <property type="evidence" value="ECO:0007669"/>
    <property type="project" value="UniProtKB-ARBA"/>
</dbReference>
<reference evidence="14" key="1">
    <citation type="journal article" date="2013" name="Genome Announc.">
        <title>Genome sequence of the basidiomycetous yeast Pseudozyma antarctica T-34, a producer of the glycolipid biosurfactants mannosylerythritol lipids.</title>
        <authorList>
            <person name="Morita T."/>
            <person name="Koike H."/>
            <person name="Koyama Y."/>
            <person name="Hagiwara H."/>
            <person name="Ito E."/>
            <person name="Fukuoka T."/>
            <person name="Imura T."/>
            <person name="Machida M."/>
            <person name="Kitamoto D."/>
        </authorList>
    </citation>
    <scope>NUCLEOTIDE SEQUENCE [LARGE SCALE GENOMIC DNA]</scope>
    <source>
        <strain evidence="14">T-34</strain>
    </source>
</reference>
<feature type="region of interest" description="Disordered" evidence="10">
    <location>
        <begin position="869"/>
        <end position="1037"/>
    </location>
</feature>
<evidence type="ECO:0000256" key="7">
    <source>
        <dbReference type="ARBA" id="ARBA00022679"/>
    </source>
</evidence>
<comment type="subcellular location">
    <subcellularLocation>
        <location evidence="3">Cytoplasm</location>
    </subcellularLocation>
</comment>
<dbReference type="AlphaFoldDB" id="M9LX63"/>
<evidence type="ECO:0000256" key="8">
    <source>
        <dbReference type="ARBA" id="ARBA00022723"/>
    </source>
</evidence>
<feature type="region of interest" description="Disordered" evidence="10">
    <location>
        <begin position="1"/>
        <end position="128"/>
    </location>
</feature>
<evidence type="ECO:0000259" key="11">
    <source>
        <dbReference type="Pfam" id="PF03828"/>
    </source>
</evidence>
<feature type="compositionally biased region" description="Low complexity" evidence="10">
    <location>
        <begin position="749"/>
        <end position="759"/>
    </location>
</feature>
<evidence type="ECO:0000256" key="6">
    <source>
        <dbReference type="ARBA" id="ARBA00022490"/>
    </source>
</evidence>
<keyword evidence="8" id="KW-0479">Metal-binding</keyword>
<feature type="region of interest" description="Disordered" evidence="10">
    <location>
        <begin position="162"/>
        <end position="258"/>
    </location>
</feature>
<dbReference type="GO" id="GO:0031123">
    <property type="term" value="P:RNA 3'-end processing"/>
    <property type="evidence" value="ECO:0007669"/>
    <property type="project" value="TreeGrafter"/>
</dbReference>
<accession>M9LX63</accession>
<evidence type="ECO:0000256" key="4">
    <source>
        <dbReference type="ARBA" id="ARBA00008593"/>
    </source>
</evidence>
<feature type="region of interest" description="Disordered" evidence="10">
    <location>
        <begin position="710"/>
        <end position="761"/>
    </location>
</feature>
<evidence type="ECO:0000256" key="5">
    <source>
        <dbReference type="ARBA" id="ARBA00012388"/>
    </source>
</evidence>
<feature type="compositionally biased region" description="Low complexity" evidence="10">
    <location>
        <begin position="106"/>
        <end position="119"/>
    </location>
</feature>
<sequence>MPVPSTTVTTARPADAVAQNGLSSNASVSARAPSPARLQPDAATASPRRSVSASSSHSSTSNNSARRPSAARSEASAKLKATLSAAASSDRSNAAANASITDQRLPSSAPVSSSASSSSAPPPSSAHNAVALDDTLANHPIHAFRADPANLPAMPAQVYATQSAAQSASPSHVDSPANGYLPPQMAANAAPLLTSPSRSAPLPAMYTATSTSHSTPSASPNGRIRSQTAANAASPHSSGYTANGSNVGYHGSRSMRTSPQMRALPHHAHAAIPNLQGMGSSIMAPPSAPSSVYGGGANANGHSTMPATSPGYNQAQSGPQWERHTTELTNCIVAFLSPILPTEEEYRIKEATRRQLERLANRVSPGSKLLAFGSMANGFALRNSDMDLCCLIGKGPDGQPTTQHTASELVEILGQLIREETDFTVMPLPKARIPIIKINRSPTTDLPYEIACDIGFENRLALENTRLLLSYAMVDPTRLRTLVLFLKVWTKRRKLNSPYMGTLSSYGYTLLVLYFLTHVKKPAVLPNLQRVPPTRPMKPDEMELNGNNIYFYDDVATLRKEWSSHNTDNVGELLVDFFRYFSKEFSYARDVISLKSENGLIPKDGKTWNAELCIEDPFQAGYNVSRTVTKDGLYTIRGEFMRASRYLTNMRGQKISVLIAELCEEREDSLSRAPDGPGSMQRYPYNAHLGVGGANGAGFYGSHANGGRHYRDTYGSHRRYDAPNMSGSSRPTSAGDGASKMPRERSRSRSPGSDPRSGPHATLLRYGVDEIGEDDYYVRSAEFKAWLADTKRKYLDEISSREARRYFERFIRRWNDGCLPDDYYKGTIRSAAASAGSSSQTRHRWGFTSKPTYTAAEQEQLAMVRDSVDTLTNSSTRGAVEARDAERRVRRRVHDHEPEPAPARDSGWASRSNPGKTGADAQLDREHAADMERVARSQARQRERHERQDEDDSLHGRASGRERMLEKKRERSAAHRDFAERRAADDGIEMDDRDLYDDPKPQHRASRDSTNRGPSRREQQQQQRAQERRAEIDEKVSALRAKDAKTMDMLKALAAERFGS</sequence>
<feature type="domain" description="PAP-associated" evidence="11">
    <location>
        <begin position="569"/>
        <end position="619"/>
    </location>
</feature>
<feature type="compositionally biased region" description="Low complexity" evidence="10">
    <location>
        <begin position="207"/>
        <end position="220"/>
    </location>
</feature>
<dbReference type="PANTHER" id="PTHR12271">
    <property type="entry name" value="POLY A POLYMERASE CID PAP -RELATED"/>
    <property type="match status" value="1"/>
</dbReference>
<feature type="compositionally biased region" description="Basic and acidic residues" evidence="10">
    <location>
        <begin position="996"/>
        <end position="1037"/>
    </location>
</feature>